<dbReference type="PANTHER" id="PTHR33165:SF97">
    <property type="entry name" value="DUF295 DOMAIN-CONTAINING PROTEIN"/>
    <property type="match status" value="1"/>
</dbReference>
<dbReference type="PANTHER" id="PTHR33165">
    <property type="entry name" value="F-BOX DOMAIN CONTAINING PROTEIN-LIKE-RELATED"/>
    <property type="match status" value="1"/>
</dbReference>
<accession>A0A811NH33</accession>
<dbReference type="AlphaFoldDB" id="A0A811NH33"/>
<evidence type="ECO:0000313" key="1">
    <source>
        <dbReference type="EMBL" id="CAD6222518.1"/>
    </source>
</evidence>
<sequence length="382" mass="43456">MKDSGTKKPRELGERVIDHRFHPRLWILLTEPAPEATPTRQKLLNVTTRKIKVDLPEPDGHAALPGPDVTSEGMRVVRKRTLVMCLLNHLTCHVFDLSTLRTLQPGSRRGPIPDEFHEDHEVTGVDFVGPLLVTLSDTVAGRLVLPTFGGGRCRVPPGWWDVADFMRFCLVCKLWMNNIGTKKPHELCERVIDHRFHPHRWILMMEPAPEATPTGRKLLNITTQKIIKVDQSELDGHAMLLGVTSWPATANGGEHRRAPSGWWDVVDFMRFHLVCKLWMKGSSTKKPRELSERVIDHLFHPHRWILLMEPAPEATPTRRKLLHVTTRKIIMVDLPELDGHAVLSCPDTVSEGMLVVHERTLVMCLLNLLTHHVVDLPTLRTL</sequence>
<organism evidence="1 2">
    <name type="scientific">Miscanthus lutarioriparius</name>
    <dbReference type="NCBI Taxonomy" id="422564"/>
    <lineage>
        <taxon>Eukaryota</taxon>
        <taxon>Viridiplantae</taxon>
        <taxon>Streptophyta</taxon>
        <taxon>Embryophyta</taxon>
        <taxon>Tracheophyta</taxon>
        <taxon>Spermatophyta</taxon>
        <taxon>Magnoliopsida</taxon>
        <taxon>Liliopsida</taxon>
        <taxon>Poales</taxon>
        <taxon>Poaceae</taxon>
        <taxon>PACMAD clade</taxon>
        <taxon>Panicoideae</taxon>
        <taxon>Andropogonodae</taxon>
        <taxon>Andropogoneae</taxon>
        <taxon>Saccharinae</taxon>
        <taxon>Miscanthus</taxon>
    </lineage>
</organism>
<name>A0A811NH33_9POAL</name>
<keyword evidence="2" id="KW-1185">Reference proteome</keyword>
<gene>
    <name evidence="1" type="ORF">NCGR_LOCUS15139</name>
</gene>
<dbReference type="Proteomes" id="UP000604825">
    <property type="component" value="Unassembled WGS sequence"/>
</dbReference>
<proteinExistence type="predicted"/>
<protein>
    <submittedName>
        <fullName evidence="1">Uncharacterized protein</fullName>
    </submittedName>
</protein>
<dbReference type="OrthoDB" id="619048at2759"/>
<reference evidence="1" key="1">
    <citation type="submission" date="2020-10" db="EMBL/GenBank/DDBJ databases">
        <authorList>
            <person name="Han B."/>
            <person name="Lu T."/>
            <person name="Zhao Q."/>
            <person name="Huang X."/>
            <person name="Zhao Y."/>
        </authorList>
    </citation>
    <scope>NUCLEOTIDE SEQUENCE</scope>
</reference>
<evidence type="ECO:0000313" key="2">
    <source>
        <dbReference type="Proteomes" id="UP000604825"/>
    </source>
</evidence>
<dbReference type="EMBL" id="CAJGYO010000004">
    <property type="protein sequence ID" value="CAD6222518.1"/>
    <property type="molecule type" value="Genomic_DNA"/>
</dbReference>
<comment type="caution">
    <text evidence="1">The sequence shown here is derived from an EMBL/GenBank/DDBJ whole genome shotgun (WGS) entry which is preliminary data.</text>
</comment>